<sequence length="341" mass="37958">MTKKTSIKIYILLFFSLFFSTTKSYSSILLDTTPLAATWRTDISERCLVDSFTLEDVIIAPTCTTLTMPLAGAIHVVKETNLSWNPVSNVTGYKLTVGTSSGGTDILNAYNVGDVLSYNLPKDLPENATIYVKITPYNSDGDAVSCAEETFITQDLSLVPNCTSLLVPLAGAKNVPIETNLSWMPVPDATGYILTVETFTTGTDIRNTFDVGNITTYDIPANLPQNTTMYITIVPYNLSGEAMGCPEQRFFTGVDESHLPPKFFTPNNDNTNDYWIVPNTLNLVSRVFIYDRYGKLLKQLDDFSTGWDGTFNGNPMPTNDYWYLIVYKNGMKFRGHFSLVR</sequence>
<dbReference type="InterPro" id="IPR013783">
    <property type="entry name" value="Ig-like_fold"/>
</dbReference>
<evidence type="ECO:0000313" key="2">
    <source>
        <dbReference type="Proteomes" id="UP000295455"/>
    </source>
</evidence>
<dbReference type="SUPFAM" id="SSF49265">
    <property type="entry name" value="Fibronectin type III"/>
    <property type="match status" value="1"/>
</dbReference>
<dbReference type="OrthoDB" id="9813840at2"/>
<keyword evidence="2" id="KW-1185">Reference proteome</keyword>
<reference evidence="1 2" key="1">
    <citation type="submission" date="2019-03" db="EMBL/GenBank/DDBJ databases">
        <title>Genomic Encyclopedia of Type Strains, Phase IV (KMG-IV): sequencing the most valuable type-strain genomes for metagenomic binning, comparative biology and taxonomic classification.</title>
        <authorList>
            <person name="Goeker M."/>
        </authorList>
    </citation>
    <scope>NUCLEOTIDE SEQUENCE [LARGE SCALE GENOMIC DNA]</scope>
    <source>
        <strain evidence="1 2">DSM 18792</strain>
    </source>
</reference>
<protein>
    <submittedName>
        <fullName evidence="1">Gliding motility-associated-like protein</fullName>
    </submittedName>
</protein>
<dbReference type="InterPro" id="IPR026341">
    <property type="entry name" value="T9SS_type_B"/>
</dbReference>
<dbReference type="Proteomes" id="UP000295455">
    <property type="component" value="Unassembled WGS sequence"/>
</dbReference>
<name>A0A4R1RP81_9FLAO</name>
<dbReference type="EMBL" id="SLUP01000002">
    <property type="protein sequence ID" value="TCL67682.1"/>
    <property type="molecule type" value="Genomic_DNA"/>
</dbReference>
<dbReference type="NCBIfam" id="TIGR04131">
    <property type="entry name" value="Bac_Flav_CTERM"/>
    <property type="match status" value="1"/>
</dbReference>
<dbReference type="Gene3D" id="2.60.40.10">
    <property type="entry name" value="Immunoglobulins"/>
    <property type="match status" value="2"/>
</dbReference>
<gene>
    <name evidence="1" type="ORF">EV196_102242</name>
</gene>
<dbReference type="RefSeq" id="WP_132215463.1">
    <property type="nucleotide sequence ID" value="NZ_OX156936.1"/>
</dbReference>
<evidence type="ECO:0000313" key="1">
    <source>
        <dbReference type="EMBL" id="TCL67682.1"/>
    </source>
</evidence>
<proteinExistence type="predicted"/>
<dbReference type="Pfam" id="PF13585">
    <property type="entry name" value="CHU_C"/>
    <property type="match status" value="1"/>
</dbReference>
<organism evidence="1 2">
    <name type="scientific">Mariniflexile fucanivorans</name>
    <dbReference type="NCBI Taxonomy" id="264023"/>
    <lineage>
        <taxon>Bacteria</taxon>
        <taxon>Pseudomonadati</taxon>
        <taxon>Bacteroidota</taxon>
        <taxon>Flavobacteriia</taxon>
        <taxon>Flavobacteriales</taxon>
        <taxon>Flavobacteriaceae</taxon>
        <taxon>Mariniflexile</taxon>
    </lineage>
</organism>
<accession>A0A4R1RP81</accession>
<dbReference type="AlphaFoldDB" id="A0A4R1RP81"/>
<dbReference type="InterPro" id="IPR036116">
    <property type="entry name" value="FN3_sf"/>
</dbReference>
<comment type="caution">
    <text evidence="1">The sequence shown here is derived from an EMBL/GenBank/DDBJ whole genome shotgun (WGS) entry which is preliminary data.</text>
</comment>